<protein>
    <submittedName>
        <fullName evidence="11">Methyl-accepting chemotaxis protein</fullName>
    </submittedName>
</protein>
<evidence type="ECO:0000313" key="12">
    <source>
        <dbReference type="Proteomes" id="UP001180087"/>
    </source>
</evidence>
<dbReference type="CDD" id="cd19411">
    <property type="entry name" value="MCP2201-like_sensor"/>
    <property type="match status" value="1"/>
</dbReference>
<evidence type="ECO:0000259" key="10">
    <source>
        <dbReference type="PROSITE" id="PS50885"/>
    </source>
</evidence>
<evidence type="ECO:0000256" key="3">
    <source>
        <dbReference type="ARBA" id="ARBA00023136"/>
    </source>
</evidence>
<dbReference type="PANTHER" id="PTHR32089:SF112">
    <property type="entry name" value="LYSOZYME-LIKE PROTEIN-RELATED"/>
    <property type="match status" value="1"/>
</dbReference>
<evidence type="ECO:0000313" key="11">
    <source>
        <dbReference type="EMBL" id="WLV24399.1"/>
    </source>
</evidence>
<keyword evidence="3 8" id="KW-0472">Membrane</keyword>
<feature type="domain" description="Methyl-accepting transducer" evidence="9">
    <location>
        <begin position="278"/>
        <end position="549"/>
    </location>
</feature>
<feature type="transmembrane region" description="Helical" evidence="8">
    <location>
        <begin position="183"/>
        <end position="204"/>
    </location>
</feature>
<gene>
    <name evidence="11" type="ORF">QR721_12265</name>
</gene>
<feature type="transmembrane region" description="Helical" evidence="8">
    <location>
        <begin position="7"/>
        <end position="26"/>
    </location>
</feature>
<evidence type="ECO:0000256" key="8">
    <source>
        <dbReference type="SAM" id="Phobius"/>
    </source>
</evidence>
<dbReference type="Gene3D" id="6.10.340.10">
    <property type="match status" value="1"/>
</dbReference>
<feature type="domain" description="HAMP" evidence="10">
    <location>
        <begin position="206"/>
        <end position="259"/>
    </location>
</feature>
<comment type="subcellular location">
    <subcellularLocation>
        <location evidence="1">Cell membrane</location>
    </subcellularLocation>
</comment>
<proteinExistence type="inferred from homology"/>
<feature type="region of interest" description="Disordered" evidence="7">
    <location>
        <begin position="520"/>
        <end position="549"/>
    </location>
</feature>
<dbReference type="SMART" id="SM00283">
    <property type="entry name" value="MA"/>
    <property type="match status" value="1"/>
</dbReference>
<accession>A0ABY9KU20</accession>
<evidence type="ECO:0000256" key="4">
    <source>
        <dbReference type="ARBA" id="ARBA00023224"/>
    </source>
</evidence>
<evidence type="ECO:0000256" key="1">
    <source>
        <dbReference type="ARBA" id="ARBA00004236"/>
    </source>
</evidence>
<dbReference type="Gene3D" id="1.10.287.950">
    <property type="entry name" value="Methyl-accepting chemotaxis protein"/>
    <property type="match status" value="1"/>
</dbReference>
<evidence type="ECO:0000256" key="5">
    <source>
        <dbReference type="ARBA" id="ARBA00029447"/>
    </source>
</evidence>
<dbReference type="InterPro" id="IPR004090">
    <property type="entry name" value="Chemotax_Me-accpt_rcpt"/>
</dbReference>
<keyword evidence="8" id="KW-0812">Transmembrane</keyword>
<dbReference type="Pfam" id="PF12729">
    <property type="entry name" value="4HB_MCP_1"/>
    <property type="match status" value="1"/>
</dbReference>
<evidence type="ECO:0000256" key="2">
    <source>
        <dbReference type="ARBA" id="ARBA00022475"/>
    </source>
</evidence>
<feature type="compositionally biased region" description="Low complexity" evidence="7">
    <location>
        <begin position="533"/>
        <end position="549"/>
    </location>
</feature>
<evidence type="ECO:0000256" key="6">
    <source>
        <dbReference type="PROSITE-ProRule" id="PRU00284"/>
    </source>
</evidence>
<keyword evidence="2" id="KW-1003">Cell membrane</keyword>
<dbReference type="InterPro" id="IPR047347">
    <property type="entry name" value="YvaQ-like_sensor"/>
</dbReference>
<dbReference type="PROSITE" id="PS50885">
    <property type="entry name" value="HAMP"/>
    <property type="match status" value="1"/>
</dbReference>
<organism evidence="11 12">
    <name type="scientific">Aciduricibacillus chroicocephali</name>
    <dbReference type="NCBI Taxonomy" id="3054939"/>
    <lineage>
        <taxon>Bacteria</taxon>
        <taxon>Bacillati</taxon>
        <taxon>Bacillota</taxon>
        <taxon>Bacilli</taxon>
        <taxon>Bacillales</taxon>
        <taxon>Bacillaceae</taxon>
        <taxon>Aciduricibacillus</taxon>
    </lineage>
</organism>
<dbReference type="EMBL" id="CP129113">
    <property type="protein sequence ID" value="WLV24399.1"/>
    <property type="molecule type" value="Genomic_DNA"/>
</dbReference>
<evidence type="ECO:0000256" key="7">
    <source>
        <dbReference type="SAM" id="MobiDB-lite"/>
    </source>
</evidence>
<dbReference type="Proteomes" id="UP001180087">
    <property type="component" value="Chromosome"/>
</dbReference>
<comment type="similarity">
    <text evidence="5">Belongs to the methyl-accepting chemotaxis (MCP) protein family.</text>
</comment>
<dbReference type="CDD" id="cd06225">
    <property type="entry name" value="HAMP"/>
    <property type="match status" value="1"/>
</dbReference>
<dbReference type="Pfam" id="PF00672">
    <property type="entry name" value="HAMP"/>
    <property type="match status" value="1"/>
</dbReference>
<dbReference type="InterPro" id="IPR003660">
    <property type="entry name" value="HAMP_dom"/>
</dbReference>
<dbReference type="CDD" id="cd11386">
    <property type="entry name" value="MCP_signal"/>
    <property type="match status" value="1"/>
</dbReference>
<dbReference type="InterPro" id="IPR004089">
    <property type="entry name" value="MCPsignal_dom"/>
</dbReference>
<dbReference type="InterPro" id="IPR024478">
    <property type="entry name" value="HlyB_4HB_MCP"/>
</dbReference>
<dbReference type="PANTHER" id="PTHR32089">
    <property type="entry name" value="METHYL-ACCEPTING CHEMOTAXIS PROTEIN MCPB"/>
    <property type="match status" value="1"/>
</dbReference>
<dbReference type="SUPFAM" id="SSF58104">
    <property type="entry name" value="Methyl-accepting chemotaxis protein (MCP) signaling domain"/>
    <property type="match status" value="1"/>
</dbReference>
<name>A0ABY9KU20_9BACI</name>
<evidence type="ECO:0000259" key="9">
    <source>
        <dbReference type="PROSITE" id="PS50111"/>
    </source>
</evidence>
<dbReference type="Pfam" id="PF00015">
    <property type="entry name" value="MCPsignal"/>
    <property type="match status" value="1"/>
</dbReference>
<keyword evidence="12" id="KW-1185">Reference proteome</keyword>
<dbReference type="RefSeq" id="WP_348027382.1">
    <property type="nucleotide sequence ID" value="NZ_CP129113.1"/>
</dbReference>
<keyword evidence="8" id="KW-1133">Transmembrane helix</keyword>
<keyword evidence="4 6" id="KW-0807">Transducer</keyword>
<dbReference type="PROSITE" id="PS50111">
    <property type="entry name" value="CHEMOTAXIS_TRANSDUC_2"/>
    <property type="match status" value="1"/>
</dbReference>
<sequence length="567" mass="62238">MTVGKKLYTGFFTVIILIALLGWSGISKLGQLNDSTEFVANDKMPALYTVQEIKYILSENFSVISEHIISPNDVIMKQKEEKYQKNKQELDKLLREYGDFITSDKERKIISKLNNDIQSYDNFVHAVFNLSSANQDDKAVKVVTEYQDKITAMTEEMNNLVKLNLQYADQAEELTDTHYKRGIIQSIIFIIIAAVAGIVIAFFITRSITKPLTSATNALGRVSEGDLTIEPLETRNNDETGLLINSLNTMVRDLNGIISSTSASASQVAASAEQLNASSEQSTEANDKLLNLVNQNTNGAESQLNKIQNVSAGLENMVGQIQNINSSSNEMNQSVKVTTEYIQSGISSIDNVVDRIDEIKDSFEHMNMIIQSLNQHSKEIGNILGLITDISDQTNLLALNAAIEASRAGEHGKGFAVVANEVRKLAEESKKSADQIAFMIGDIQSETKKAVISIDEGNVRVQEGISSTVEAKQSFGLIETSISDVSDKVNDVTVSIKDIDNIGNQIAEAIENVREIAESSVTSNRESSEAAEEQLATTEEISSSAQSLSRLSEEMQHVIAQFKVKSE</sequence>
<reference evidence="11" key="1">
    <citation type="submission" date="2023-06" db="EMBL/GenBank/DDBJ databases">
        <title>A Treasure from Seagulls: Isolation and Description of Aciduricobacillus qingdaonensis gen. nov., sp. nov., a Rare Obligately Uric Acid-utilizing Member in the Family Bacillaceae.</title>
        <authorList>
            <person name="Liu W."/>
            <person name="Wang B."/>
        </authorList>
    </citation>
    <scope>NUCLEOTIDE SEQUENCE</scope>
    <source>
        <strain evidence="11">44XB</strain>
    </source>
</reference>
<dbReference type="PRINTS" id="PR00260">
    <property type="entry name" value="CHEMTRNSDUCR"/>
</dbReference>
<dbReference type="SMART" id="SM00304">
    <property type="entry name" value="HAMP"/>
    <property type="match status" value="1"/>
</dbReference>